<reference evidence="2" key="1">
    <citation type="submission" date="2020-05" db="EMBL/GenBank/DDBJ databases">
        <title>WGS assembly of Panicum virgatum.</title>
        <authorList>
            <person name="Lovell J.T."/>
            <person name="Jenkins J."/>
            <person name="Shu S."/>
            <person name="Juenger T.E."/>
            <person name="Schmutz J."/>
        </authorList>
    </citation>
    <scope>NUCLEOTIDE SEQUENCE</scope>
    <source>
        <strain evidence="2">AP13</strain>
    </source>
</reference>
<dbReference type="EMBL" id="CM029042">
    <property type="protein sequence ID" value="KAG2619744.1"/>
    <property type="molecule type" value="Genomic_DNA"/>
</dbReference>
<protein>
    <submittedName>
        <fullName evidence="2">Uncharacterized protein</fullName>
    </submittedName>
</protein>
<proteinExistence type="predicted"/>
<feature type="region of interest" description="Disordered" evidence="1">
    <location>
        <begin position="146"/>
        <end position="165"/>
    </location>
</feature>
<feature type="region of interest" description="Disordered" evidence="1">
    <location>
        <begin position="112"/>
        <end position="139"/>
    </location>
</feature>
<comment type="caution">
    <text evidence="2">The sequence shown here is derived from an EMBL/GenBank/DDBJ whole genome shotgun (WGS) entry which is preliminary data.</text>
</comment>
<sequence>MRPRGSGVAFTDPAKSMQEHRSNGRWRLGEFPLNFFYPRICAHTRPLADTRSHPANGGPSPLSFHPSSFFFFTSFFFFLPLHRHHICRHRPQRLSYRHAHFNLSHHLQTLAIEPPTNRPPRPLGLQHPPPPPSTWGNGYLAPLRLAVPKRSASPPSNPSPPWGRR</sequence>
<keyword evidence="3" id="KW-1185">Reference proteome</keyword>
<dbReference type="AlphaFoldDB" id="A0A8T0UG34"/>
<name>A0A8T0UG34_PANVG</name>
<dbReference type="Proteomes" id="UP000823388">
    <property type="component" value="Chromosome 3N"/>
</dbReference>
<evidence type="ECO:0000313" key="3">
    <source>
        <dbReference type="Proteomes" id="UP000823388"/>
    </source>
</evidence>
<feature type="compositionally biased region" description="Pro residues" evidence="1">
    <location>
        <begin position="155"/>
        <end position="165"/>
    </location>
</feature>
<feature type="region of interest" description="Disordered" evidence="1">
    <location>
        <begin position="1"/>
        <end position="21"/>
    </location>
</feature>
<evidence type="ECO:0000256" key="1">
    <source>
        <dbReference type="SAM" id="MobiDB-lite"/>
    </source>
</evidence>
<organism evidence="2 3">
    <name type="scientific">Panicum virgatum</name>
    <name type="common">Blackwell switchgrass</name>
    <dbReference type="NCBI Taxonomy" id="38727"/>
    <lineage>
        <taxon>Eukaryota</taxon>
        <taxon>Viridiplantae</taxon>
        <taxon>Streptophyta</taxon>
        <taxon>Embryophyta</taxon>
        <taxon>Tracheophyta</taxon>
        <taxon>Spermatophyta</taxon>
        <taxon>Magnoliopsida</taxon>
        <taxon>Liliopsida</taxon>
        <taxon>Poales</taxon>
        <taxon>Poaceae</taxon>
        <taxon>PACMAD clade</taxon>
        <taxon>Panicoideae</taxon>
        <taxon>Panicodae</taxon>
        <taxon>Paniceae</taxon>
        <taxon>Panicinae</taxon>
        <taxon>Panicum</taxon>
        <taxon>Panicum sect. Hiantes</taxon>
    </lineage>
</organism>
<accession>A0A8T0UG34</accession>
<feature type="compositionally biased region" description="Pro residues" evidence="1">
    <location>
        <begin position="116"/>
        <end position="133"/>
    </location>
</feature>
<gene>
    <name evidence="2" type="ORF">PVAP13_3NG133901</name>
</gene>
<evidence type="ECO:0000313" key="2">
    <source>
        <dbReference type="EMBL" id="KAG2619744.1"/>
    </source>
</evidence>